<protein>
    <submittedName>
        <fullName evidence="1">Uncharacterized protein</fullName>
    </submittedName>
</protein>
<evidence type="ECO:0000313" key="1">
    <source>
        <dbReference type="EMBL" id="EGF59709.1"/>
    </source>
</evidence>
<organism evidence="1 2">
    <name type="scientific">Bacteroides fluxus YIT 12057</name>
    <dbReference type="NCBI Taxonomy" id="763034"/>
    <lineage>
        <taxon>Bacteria</taxon>
        <taxon>Pseudomonadati</taxon>
        <taxon>Bacteroidota</taxon>
        <taxon>Bacteroidia</taxon>
        <taxon>Bacteroidales</taxon>
        <taxon>Bacteroidaceae</taxon>
        <taxon>Bacteroides</taxon>
    </lineage>
</organism>
<dbReference type="EMBL" id="AFBN01000005">
    <property type="protein sequence ID" value="EGF59709.1"/>
    <property type="molecule type" value="Genomic_DNA"/>
</dbReference>
<evidence type="ECO:0000313" key="2">
    <source>
        <dbReference type="Proteomes" id="UP000003416"/>
    </source>
</evidence>
<comment type="caution">
    <text evidence="1">The sequence shown here is derived from an EMBL/GenBank/DDBJ whole genome shotgun (WGS) entry which is preliminary data.</text>
</comment>
<gene>
    <name evidence="1" type="ORF">HMPREF9446_00256</name>
</gene>
<sequence>MANTLFPLGKQFVQISRIIRFVDFGEEGDRTLFVGMNVDGCDTISQKGYDG</sequence>
<proteinExistence type="predicted"/>
<dbReference type="GeneID" id="86051349"/>
<name>F3PNH0_9BACE</name>
<dbReference type="Proteomes" id="UP000003416">
    <property type="component" value="Unassembled WGS sequence"/>
</dbReference>
<dbReference type="AlphaFoldDB" id="F3PNH0"/>
<reference evidence="1 2" key="1">
    <citation type="submission" date="2011-02" db="EMBL/GenBank/DDBJ databases">
        <authorList>
            <person name="Weinstock G."/>
            <person name="Sodergren E."/>
            <person name="Clifton S."/>
            <person name="Fulton L."/>
            <person name="Fulton B."/>
            <person name="Courtney L."/>
            <person name="Fronick C."/>
            <person name="Harrison M."/>
            <person name="Strong C."/>
            <person name="Farmer C."/>
            <person name="Delahaunty K."/>
            <person name="Markovic C."/>
            <person name="Hall O."/>
            <person name="Minx P."/>
            <person name="Tomlinson C."/>
            <person name="Mitreva M."/>
            <person name="Hou S."/>
            <person name="Chen J."/>
            <person name="Wollam A."/>
            <person name="Pepin K.H."/>
            <person name="Johnson M."/>
            <person name="Bhonagiri V."/>
            <person name="Zhang X."/>
            <person name="Suruliraj S."/>
            <person name="Warren W."/>
            <person name="Chinwalla A."/>
            <person name="Mardis E.R."/>
            <person name="Wilson R.K."/>
        </authorList>
    </citation>
    <scope>NUCLEOTIDE SEQUENCE [LARGE SCALE GENOMIC DNA]</scope>
    <source>
        <strain evidence="1 2">YIT 12057</strain>
    </source>
</reference>
<accession>F3PNH0</accession>
<keyword evidence="2" id="KW-1185">Reference proteome</keyword>
<dbReference type="STRING" id="763034.HMPREF9446_00256"/>
<dbReference type="HOGENOM" id="CLU_3095503_0_0_10"/>
<dbReference type="RefSeq" id="WP_009123620.1">
    <property type="nucleotide sequence ID" value="NZ_GL882606.1"/>
</dbReference>